<dbReference type="AlphaFoldDB" id="A0A1G5ALC3"/>
<protein>
    <submittedName>
        <fullName evidence="2">Tellurite resistance protein TerB</fullName>
    </submittedName>
</protein>
<dbReference type="Gene3D" id="1.10.3680.10">
    <property type="entry name" value="TerB-like"/>
    <property type="match status" value="1"/>
</dbReference>
<dbReference type="Pfam" id="PF05099">
    <property type="entry name" value="TerB"/>
    <property type="match status" value="1"/>
</dbReference>
<reference evidence="2 3" key="1">
    <citation type="submission" date="2016-10" db="EMBL/GenBank/DDBJ databases">
        <authorList>
            <person name="de Groot N.N."/>
        </authorList>
    </citation>
    <scope>NUCLEOTIDE SEQUENCE [LARGE SCALE GENOMIC DNA]</scope>
    <source>
        <strain evidence="2 3">AA1</strain>
    </source>
</reference>
<dbReference type="SUPFAM" id="SSF158682">
    <property type="entry name" value="TerB-like"/>
    <property type="match status" value="1"/>
</dbReference>
<sequence>MKFLFGRSDRYRCIPRGEFYCPGCRQTAVCLGMDTLTVTRVLGVPVHRRSKDSGLVKCGICGGVFDRDVTAFSPTVSREGLKPALLAVLLAMLSADMEGEHAEACVEVAVVSSIVAEVTGEAADPEALRNEARHLKDDSGALDQRLKVITPYLTNAEKRMLLESALRVAHANGDASEMEMALIQRIAGLLDVSDALFRGVTEAGLESAG</sequence>
<organism evidence="2 3">
    <name type="scientific">Desulfoluna spongiiphila</name>
    <dbReference type="NCBI Taxonomy" id="419481"/>
    <lineage>
        <taxon>Bacteria</taxon>
        <taxon>Pseudomonadati</taxon>
        <taxon>Thermodesulfobacteriota</taxon>
        <taxon>Desulfobacteria</taxon>
        <taxon>Desulfobacterales</taxon>
        <taxon>Desulfolunaceae</taxon>
        <taxon>Desulfoluna</taxon>
    </lineage>
</organism>
<accession>A0A1G5ALC3</accession>
<dbReference type="EMBL" id="FMUX01000001">
    <property type="protein sequence ID" value="SCX78718.1"/>
    <property type="molecule type" value="Genomic_DNA"/>
</dbReference>
<evidence type="ECO:0000259" key="1">
    <source>
        <dbReference type="Pfam" id="PF05099"/>
    </source>
</evidence>
<evidence type="ECO:0000313" key="3">
    <source>
        <dbReference type="Proteomes" id="UP000198870"/>
    </source>
</evidence>
<evidence type="ECO:0000313" key="2">
    <source>
        <dbReference type="EMBL" id="SCX78718.1"/>
    </source>
</evidence>
<name>A0A1G5ALC3_9BACT</name>
<gene>
    <name evidence="2" type="ORF">SAMN05216233_101282</name>
</gene>
<keyword evidence="3" id="KW-1185">Reference proteome</keyword>
<proteinExistence type="predicted"/>
<dbReference type="InterPro" id="IPR007791">
    <property type="entry name" value="DjlA_N"/>
</dbReference>
<dbReference type="InterPro" id="IPR029024">
    <property type="entry name" value="TerB-like"/>
</dbReference>
<dbReference type="Proteomes" id="UP000198870">
    <property type="component" value="Unassembled WGS sequence"/>
</dbReference>
<dbReference type="CDD" id="cd07177">
    <property type="entry name" value="terB_like"/>
    <property type="match status" value="1"/>
</dbReference>
<feature type="domain" description="Co-chaperone DjlA N-terminal" evidence="1">
    <location>
        <begin position="84"/>
        <end position="198"/>
    </location>
</feature>